<dbReference type="Proteomes" id="UP000198785">
    <property type="component" value="Unassembled WGS sequence"/>
</dbReference>
<accession>A0A1I6TY00</accession>
<evidence type="ECO:0000313" key="1">
    <source>
        <dbReference type="EMBL" id="SFS94103.1"/>
    </source>
</evidence>
<dbReference type="EMBL" id="FOZZ01000007">
    <property type="protein sequence ID" value="SFS94103.1"/>
    <property type="molecule type" value="Genomic_DNA"/>
</dbReference>
<sequence length="274" mass="32876">MLQNQTESIKTDSRKEAALPFWVNILIRNFKDTYTRLVNSIMKETIKEHPLRTIILRFDSSKPITDFEQAALNSYYAQHDKTWEAKSNLRTHKDTLFDLDIKITELEYKLYAIEQQLDFLEAGLKIAHHPHLPKIEEEFSIHIDEFNTEVLAHSDTLNKLREEIIPEITWYNNWADFIYEHEDWCYDEDSDLIHEVFRRYEEVSIDIISLDDDQQAFFDAHSEVYTLQTEYFKYAQQVFNMFNILQEQAEKAYRRTERVDAYIHKNLKDLGDTF</sequence>
<name>A0A1I6TY00_9SPHI</name>
<reference evidence="1 2" key="1">
    <citation type="submission" date="2016-10" db="EMBL/GenBank/DDBJ databases">
        <authorList>
            <person name="de Groot N.N."/>
        </authorList>
    </citation>
    <scope>NUCLEOTIDE SEQUENCE [LARGE SCALE GENOMIC DNA]</scope>
    <source>
        <strain evidence="1 2">DSM 22789</strain>
    </source>
</reference>
<dbReference type="AlphaFoldDB" id="A0A1I6TY00"/>
<proteinExistence type="predicted"/>
<organism evidence="1 2">
    <name type="scientific">Sphingobacterium wenxiniae</name>
    <dbReference type="NCBI Taxonomy" id="683125"/>
    <lineage>
        <taxon>Bacteria</taxon>
        <taxon>Pseudomonadati</taxon>
        <taxon>Bacteroidota</taxon>
        <taxon>Sphingobacteriia</taxon>
        <taxon>Sphingobacteriales</taxon>
        <taxon>Sphingobacteriaceae</taxon>
        <taxon>Sphingobacterium</taxon>
    </lineage>
</organism>
<gene>
    <name evidence="1" type="ORF">SAMN05660206_107127</name>
</gene>
<protein>
    <submittedName>
        <fullName evidence="1">Uncharacterized protein</fullName>
    </submittedName>
</protein>
<keyword evidence="2" id="KW-1185">Reference proteome</keyword>
<evidence type="ECO:0000313" key="2">
    <source>
        <dbReference type="Proteomes" id="UP000198785"/>
    </source>
</evidence>